<comment type="subunit">
    <text evidence="2 5">Homopentamer.</text>
</comment>
<keyword evidence="5" id="KW-0964">Secreted</keyword>
<evidence type="ECO:0000256" key="5">
    <source>
        <dbReference type="RuleBase" id="RU362066"/>
    </source>
</evidence>
<dbReference type="InterPro" id="IPR010809">
    <property type="entry name" value="FliD_C"/>
</dbReference>
<evidence type="ECO:0000313" key="9">
    <source>
        <dbReference type="Proteomes" id="UP000095209"/>
    </source>
</evidence>
<reference evidence="8 9" key="1">
    <citation type="submission" date="2016-08" db="EMBL/GenBank/DDBJ databases">
        <title>Genome of Bacillus solimangrovi GH2-4.</title>
        <authorList>
            <person name="Lim S."/>
            <person name="Kim B.-C."/>
        </authorList>
    </citation>
    <scope>NUCLEOTIDE SEQUENCE [LARGE SCALE GENOMIC DNA]</scope>
    <source>
        <strain evidence="8 9">GH2-4</strain>
    </source>
</reference>
<dbReference type="EMBL" id="MJEH01000033">
    <property type="protein sequence ID" value="OEH92207.1"/>
    <property type="molecule type" value="Genomic_DNA"/>
</dbReference>
<dbReference type="GO" id="GO:0007155">
    <property type="term" value="P:cell adhesion"/>
    <property type="evidence" value="ECO:0007669"/>
    <property type="project" value="InterPro"/>
</dbReference>
<keyword evidence="4 5" id="KW-0975">Bacterial flagellum</keyword>
<evidence type="ECO:0000256" key="1">
    <source>
        <dbReference type="ARBA" id="ARBA00009764"/>
    </source>
</evidence>
<dbReference type="GO" id="GO:0009424">
    <property type="term" value="C:bacterial-type flagellum hook"/>
    <property type="evidence" value="ECO:0007669"/>
    <property type="project" value="UniProtKB-UniRule"/>
</dbReference>
<feature type="domain" description="Flagellar hook-associated protein 2 N-terminal" evidence="6">
    <location>
        <begin position="11"/>
        <end position="108"/>
    </location>
</feature>
<sequence>MNNIRFSGIASGLDTDSIVKQLMDVERLPLIRYEQEKQTLEWKRDDYREINKALFEFDDYLFKNMALERDFLKSKVTSSNDSLVGVKAVGPTSNANMTFDKVHNLATATRWTAPETVSYVSGTARTISFDYKKPGETSFSTVDIEVKETDTFQDVMRNLNQSSLGISFYHDEFTDQVVVSSKDTGSGAQLMINDTETADFMKELGFSMATSGKELGYNGEDAATVFTAKQQAVEPFKIESNSLSFEITAEDGTVTTKTVNINETEELDSVIKDLNDASLGFSVNLSKDNKVEFIVDASSEIMSIEATDELTASVLDQLGFVGARSGTDIGEVGSTRENVFINDNIKSNGENARLIINGIETEKASNNFQIDGIEYTLKSEFSSGQAITVDAKTDVDAMFDKIIEFMDKYNQLIDKMQGKVEEELYRDYKPLTDEERESLSEKQIEQWEEKSKSGLLRNDSILSNTLNELRAATYQPVDGLGNLLDNLTAIGIVTSKDYLEGGKLLLDPEIRGEERLTGEERLRKALEENPNAVFDLFNKNGDATAEKGIVDRMRDTLKSAQSKITERAGKDSSVLDQYTIGKELTRLEEDIYDFEEKLIRIEDRYWREFTAMEKAMQQYNSQADYLVQSLTQQS</sequence>
<dbReference type="PANTHER" id="PTHR30288">
    <property type="entry name" value="FLAGELLAR CAP/ASSEMBLY PROTEIN FLID"/>
    <property type="match status" value="1"/>
</dbReference>
<comment type="function">
    <text evidence="5">Required for morphogenesis and for the elongation of the flagellar filament by facilitating polymerization of the flagellin monomers at the tip of growing filament. Forms a capping structure, which prevents flagellin subunits (transported through the central channel of the flagellum) from leaking out without polymerization at the distal end.</text>
</comment>
<keyword evidence="3" id="KW-0175">Coiled coil</keyword>
<dbReference type="STRING" id="1305675.BFG57_02750"/>
<evidence type="ECO:0000256" key="2">
    <source>
        <dbReference type="ARBA" id="ARBA00011255"/>
    </source>
</evidence>
<dbReference type="RefSeq" id="WP_069717748.1">
    <property type="nucleotide sequence ID" value="NZ_MJEH01000033.1"/>
</dbReference>
<keyword evidence="9" id="KW-1185">Reference proteome</keyword>
<dbReference type="GO" id="GO:0071973">
    <property type="term" value="P:bacterial-type flagellum-dependent cell motility"/>
    <property type="evidence" value="ECO:0007669"/>
    <property type="project" value="TreeGrafter"/>
</dbReference>
<evidence type="ECO:0000313" key="8">
    <source>
        <dbReference type="EMBL" id="OEH92207.1"/>
    </source>
</evidence>
<organism evidence="8 9">
    <name type="scientific">Bacillus solimangrovi</name>
    <dbReference type="NCBI Taxonomy" id="1305675"/>
    <lineage>
        <taxon>Bacteria</taxon>
        <taxon>Bacillati</taxon>
        <taxon>Bacillota</taxon>
        <taxon>Bacilli</taxon>
        <taxon>Bacillales</taxon>
        <taxon>Bacillaceae</taxon>
        <taxon>Bacillus</taxon>
    </lineage>
</organism>
<feature type="domain" description="Flagellar hook-associated protein 2 C-terminal" evidence="7">
    <location>
        <begin position="349"/>
        <end position="621"/>
    </location>
</feature>
<dbReference type="Pfam" id="PF02465">
    <property type="entry name" value="FliD_N"/>
    <property type="match status" value="1"/>
</dbReference>
<comment type="caution">
    <text evidence="8">The sequence shown here is derived from an EMBL/GenBank/DDBJ whole genome shotgun (WGS) entry which is preliminary data.</text>
</comment>
<dbReference type="InterPro" id="IPR040026">
    <property type="entry name" value="FliD"/>
</dbReference>
<dbReference type="AlphaFoldDB" id="A0A1E5LDQ0"/>
<evidence type="ECO:0000259" key="6">
    <source>
        <dbReference type="Pfam" id="PF02465"/>
    </source>
</evidence>
<dbReference type="Pfam" id="PF07195">
    <property type="entry name" value="FliD_C"/>
    <property type="match status" value="1"/>
</dbReference>
<comment type="similarity">
    <text evidence="1 5">Belongs to the FliD family.</text>
</comment>
<dbReference type="PANTHER" id="PTHR30288:SF0">
    <property type="entry name" value="FLAGELLAR HOOK-ASSOCIATED PROTEIN 2"/>
    <property type="match status" value="1"/>
</dbReference>
<dbReference type="OrthoDB" id="9776025at2"/>
<evidence type="ECO:0000256" key="3">
    <source>
        <dbReference type="ARBA" id="ARBA00023054"/>
    </source>
</evidence>
<evidence type="ECO:0000256" key="4">
    <source>
        <dbReference type="ARBA" id="ARBA00023143"/>
    </source>
</evidence>
<dbReference type="Proteomes" id="UP000095209">
    <property type="component" value="Unassembled WGS sequence"/>
</dbReference>
<evidence type="ECO:0000259" key="7">
    <source>
        <dbReference type="Pfam" id="PF07195"/>
    </source>
</evidence>
<name>A0A1E5LDQ0_9BACI</name>
<comment type="subcellular location">
    <subcellularLocation>
        <location evidence="5">Secreted</location>
    </subcellularLocation>
    <subcellularLocation>
        <location evidence="5">Bacterial flagellum</location>
    </subcellularLocation>
</comment>
<dbReference type="GO" id="GO:0009421">
    <property type="term" value="C:bacterial-type flagellum filament cap"/>
    <property type="evidence" value="ECO:0007669"/>
    <property type="project" value="InterPro"/>
</dbReference>
<dbReference type="GO" id="GO:0005576">
    <property type="term" value="C:extracellular region"/>
    <property type="evidence" value="ECO:0007669"/>
    <property type="project" value="UniProtKB-SubCell"/>
</dbReference>
<gene>
    <name evidence="8" type="ORF">BFG57_02750</name>
</gene>
<protein>
    <recommendedName>
        <fullName evidence="5">Flagellar hook-associated protein 2</fullName>
        <shortName evidence="5">HAP2</shortName>
    </recommendedName>
    <alternativeName>
        <fullName evidence="5">Flagellar cap protein</fullName>
    </alternativeName>
</protein>
<dbReference type="InterPro" id="IPR003481">
    <property type="entry name" value="FliD_N"/>
</dbReference>
<accession>A0A1E5LDQ0</accession>
<proteinExistence type="inferred from homology"/>